<keyword evidence="3" id="KW-1185">Reference proteome</keyword>
<protein>
    <submittedName>
        <fullName evidence="2">Uncharacterized protein</fullName>
    </submittedName>
</protein>
<feature type="transmembrane region" description="Helical" evidence="1">
    <location>
        <begin position="249"/>
        <end position="269"/>
    </location>
</feature>
<dbReference type="AlphaFoldDB" id="A0A4Q1UR01"/>
<evidence type="ECO:0000313" key="3">
    <source>
        <dbReference type="Proteomes" id="UP000290819"/>
    </source>
</evidence>
<sequence>MTDKRAYLGRSLNQRAYDAADNAAAAFETLMRQNAAVGRLASGHTLIGFKTEALRILNEEFVSAASFALNLLDSVDGETSQAVAYFANRLVELIYGKLVICGPGTGIAEATVARELNNIKIALQERRDRVLDDFAHGMAGDQRIKSDSVVSIANTHSNSPDEAPASDRVVRIDHNSAGYRETEEALDTLEHGLKSTNDFLGEPEEKDQFVAEVSAARRLLQAARVRIAALAELLKPLLVQYVAKVKDNVIATLAAAAGAAILAWLGHIFG</sequence>
<accession>A0A4Q1UR01</accession>
<dbReference type="OrthoDB" id="8230501at2"/>
<keyword evidence="1" id="KW-0812">Transmembrane</keyword>
<proteinExistence type="predicted"/>
<evidence type="ECO:0000313" key="2">
    <source>
        <dbReference type="EMBL" id="RXT40279.1"/>
    </source>
</evidence>
<keyword evidence="1" id="KW-0472">Membrane</keyword>
<keyword evidence="1" id="KW-1133">Transmembrane helix</keyword>
<dbReference type="RefSeq" id="WP_129273825.1">
    <property type="nucleotide sequence ID" value="NZ_MZXW01000038.1"/>
</dbReference>
<reference evidence="2 3" key="1">
    <citation type="submission" date="2017-03" db="EMBL/GenBank/DDBJ databases">
        <authorList>
            <person name="Safronova V.I."/>
            <person name="Sazanova A.L."/>
            <person name="Chirak E.R."/>
        </authorList>
    </citation>
    <scope>NUCLEOTIDE SEQUENCE [LARGE SCALE GENOMIC DNA]</scope>
    <source>
        <strain evidence="2 3">Opo-243</strain>
    </source>
</reference>
<name>A0A4Q1UR01_9BRAD</name>
<evidence type="ECO:0000256" key="1">
    <source>
        <dbReference type="SAM" id="Phobius"/>
    </source>
</evidence>
<gene>
    <name evidence="2" type="ORF">B5V03_28740</name>
</gene>
<organism evidence="2 3">
    <name type="scientific">Bradyrhizobium betae</name>
    <dbReference type="NCBI Taxonomy" id="244734"/>
    <lineage>
        <taxon>Bacteria</taxon>
        <taxon>Pseudomonadati</taxon>
        <taxon>Pseudomonadota</taxon>
        <taxon>Alphaproteobacteria</taxon>
        <taxon>Hyphomicrobiales</taxon>
        <taxon>Nitrobacteraceae</taxon>
        <taxon>Bradyrhizobium</taxon>
    </lineage>
</organism>
<comment type="caution">
    <text evidence="2">The sequence shown here is derived from an EMBL/GenBank/DDBJ whole genome shotgun (WGS) entry which is preliminary data.</text>
</comment>
<dbReference type="EMBL" id="MZXW01000038">
    <property type="protein sequence ID" value="RXT40279.1"/>
    <property type="molecule type" value="Genomic_DNA"/>
</dbReference>
<dbReference type="Proteomes" id="UP000290819">
    <property type="component" value="Unassembled WGS sequence"/>
</dbReference>